<sequence length="92" mass="10348">MHYRLIKRKANENAKHPYRSFIEFINVAHELLVDTASHISQQRINNMYCHTQDRGSAPKVAPTISVAPLVDPKSLVDHVALAKAVQQTSSRS</sequence>
<proteinExistence type="predicted"/>
<gene>
    <name evidence="1" type="ORF">LCOR_10754.1</name>
</gene>
<accession>A0A068SCD3</accession>
<comment type="caution">
    <text evidence="1">The sequence shown here is derived from an EMBL/GenBank/DDBJ whole genome shotgun (WGS) entry which is preliminary data.</text>
</comment>
<name>A0A068SCD3_9FUNG</name>
<keyword evidence="2" id="KW-1185">Reference proteome</keyword>
<evidence type="ECO:0000313" key="1">
    <source>
        <dbReference type="EMBL" id="CDH59954.1"/>
    </source>
</evidence>
<protein>
    <submittedName>
        <fullName evidence="1">Uncharacterized protein</fullName>
    </submittedName>
</protein>
<dbReference type="OrthoDB" id="5545891at2759"/>
<dbReference type="Proteomes" id="UP000027586">
    <property type="component" value="Unassembled WGS sequence"/>
</dbReference>
<dbReference type="AlphaFoldDB" id="A0A068SCD3"/>
<dbReference type="EMBL" id="CBTN010000079">
    <property type="protein sequence ID" value="CDH59954.1"/>
    <property type="molecule type" value="Genomic_DNA"/>
</dbReference>
<evidence type="ECO:0000313" key="2">
    <source>
        <dbReference type="Proteomes" id="UP000027586"/>
    </source>
</evidence>
<dbReference type="VEuPathDB" id="FungiDB:LCOR_10754.1"/>
<organism evidence="1 2">
    <name type="scientific">Lichtheimia corymbifera JMRC:FSU:9682</name>
    <dbReference type="NCBI Taxonomy" id="1263082"/>
    <lineage>
        <taxon>Eukaryota</taxon>
        <taxon>Fungi</taxon>
        <taxon>Fungi incertae sedis</taxon>
        <taxon>Mucoromycota</taxon>
        <taxon>Mucoromycotina</taxon>
        <taxon>Mucoromycetes</taxon>
        <taxon>Mucorales</taxon>
        <taxon>Lichtheimiaceae</taxon>
        <taxon>Lichtheimia</taxon>
    </lineage>
</organism>
<reference evidence="1" key="1">
    <citation type="submission" date="2013-08" db="EMBL/GenBank/DDBJ databases">
        <title>Gene expansion shapes genome architecture in the human pathogen Lichtheimia corymbifera: an evolutionary genomics analysis in the ancient terrestrial Mucorales (Mucoromycotina).</title>
        <authorList>
            <person name="Schwartze V.U."/>
            <person name="Winter S."/>
            <person name="Shelest E."/>
            <person name="Marcet-Houben M."/>
            <person name="Horn F."/>
            <person name="Wehner S."/>
            <person name="Hoffmann K."/>
            <person name="Riege K."/>
            <person name="Sammeth M."/>
            <person name="Nowrousian M."/>
            <person name="Valiante V."/>
            <person name="Linde J."/>
            <person name="Jacobsen I.D."/>
            <person name="Marz M."/>
            <person name="Brakhage A.A."/>
            <person name="Gabaldon T."/>
            <person name="Bocker S."/>
            <person name="Voigt K."/>
        </authorList>
    </citation>
    <scope>NUCLEOTIDE SEQUENCE [LARGE SCALE GENOMIC DNA]</scope>
    <source>
        <strain evidence="1">FSU 9682</strain>
    </source>
</reference>